<name>A0A3Q8HXY2_9CAUD</name>
<sequence>MYKTIRRFLIWNSKEFVYLNLAKTKEIKLTSETATKPINYILGGNTNE</sequence>
<proteinExistence type="predicted"/>
<protein>
    <submittedName>
        <fullName evidence="1">Uncharacterized protein</fullName>
    </submittedName>
</protein>
<dbReference type="Proteomes" id="UP000276738">
    <property type="component" value="Segment"/>
</dbReference>
<reference evidence="1 2" key="1">
    <citation type="submission" date="2018-08" db="EMBL/GenBank/DDBJ databases">
        <title>Lactobacillus phages that infect wine-derived L. plantarum strains.</title>
        <authorList>
            <person name="Kyrkou I."/>
            <person name="Byth Carstens A."/>
            <person name="Ellegaard-Jensen L."/>
            <person name="Kot W."/>
            <person name="Hestbjerg Hansen L."/>
        </authorList>
    </citation>
    <scope>NUCLEOTIDE SEQUENCE [LARGE SCALE GENOMIC DNA]</scope>
</reference>
<keyword evidence="2" id="KW-1185">Reference proteome</keyword>
<dbReference type="KEGG" id="vg:55005686"/>
<dbReference type="RefSeq" id="YP_009814548.1">
    <property type="nucleotide sequence ID" value="NC_048085.1"/>
</dbReference>
<organism evidence="1 2">
    <name type="scientific">Lactobacillus phage Bromius</name>
    <dbReference type="NCBI Taxonomy" id="2315485"/>
    <lineage>
        <taxon>Viruses</taxon>
        <taxon>Duplodnaviria</taxon>
        <taxon>Heunggongvirae</taxon>
        <taxon>Uroviricota</taxon>
        <taxon>Caudoviricetes</taxon>
        <taxon>Herelleviridae</taxon>
        <taxon>Harbinvirus</taxon>
        <taxon>Harbinvirus bromius</taxon>
    </lineage>
</organism>
<accession>A0A3Q8HXY2</accession>
<evidence type="ECO:0000313" key="1">
    <source>
        <dbReference type="EMBL" id="AYH92397.1"/>
    </source>
</evidence>
<dbReference type="EMBL" id="MH809531">
    <property type="protein sequence ID" value="AYH92397.1"/>
    <property type="molecule type" value="Genomic_DNA"/>
</dbReference>
<dbReference type="GeneID" id="55005686"/>
<evidence type="ECO:0000313" key="2">
    <source>
        <dbReference type="Proteomes" id="UP000276738"/>
    </source>
</evidence>